<comment type="pathway">
    <text evidence="7">Protein modification; lipoprotein biosynthesis (diacylglyceryl transfer).</text>
</comment>
<dbReference type="Proteomes" id="UP000271925">
    <property type="component" value="Unassembled WGS sequence"/>
</dbReference>
<sequence length="282" mass="32204">MLTYIIWDISPRIYTLEIFGSEFPIAWYSLLFAASFLVGQRLISYLYAQDHKPASDVELLTLYVVIATVVGARLGHYLFYEWELLMADPWKWFTSMVHLPFEGLASHGATIAILLALFLYSRKRSDQPFLWVADRVVIVVSLGGALIRLGNLMNSEIYGKPTTLPWGFAFVRETDPALLPVVPRHPTQLYEAIFCLVLLALTFSLWKYKRQIVPSGFITGMFLILLFSFRFLVEFLKTNQEDFENRMALNMGQILSIPAILAGILILIIAQKKHKPALIVRL</sequence>
<dbReference type="PANTHER" id="PTHR30589">
    <property type="entry name" value="PROLIPOPROTEIN DIACYLGLYCERYL TRANSFERASE"/>
    <property type="match status" value="1"/>
</dbReference>
<dbReference type="EMBL" id="RQJO01000011">
    <property type="protein sequence ID" value="RRA99854.1"/>
    <property type="molecule type" value="Genomic_DNA"/>
</dbReference>
<protein>
    <recommendedName>
        <fullName evidence="7">Phosphatidylglycerol--prolipoprotein diacylglyceryl transferase</fullName>
        <ecNumber evidence="7">2.5.1.145</ecNumber>
    </recommendedName>
</protein>
<proteinExistence type="inferred from homology"/>
<evidence type="ECO:0000256" key="2">
    <source>
        <dbReference type="ARBA" id="ARBA00022475"/>
    </source>
</evidence>
<comment type="caution">
    <text evidence="8">The sequence shown here is derived from an EMBL/GenBank/DDBJ whole genome shotgun (WGS) entry which is preliminary data.</text>
</comment>
<dbReference type="GO" id="GO:0005886">
    <property type="term" value="C:plasma membrane"/>
    <property type="evidence" value="ECO:0007669"/>
    <property type="project" value="UniProtKB-SubCell"/>
</dbReference>
<dbReference type="RefSeq" id="WP_124877886.1">
    <property type="nucleotide sequence ID" value="NZ_RQJO01000011.1"/>
</dbReference>
<dbReference type="NCBIfam" id="TIGR00544">
    <property type="entry name" value="lgt"/>
    <property type="match status" value="1"/>
</dbReference>
<keyword evidence="9" id="KW-1185">Reference proteome</keyword>
<feature type="transmembrane region" description="Helical" evidence="7">
    <location>
        <begin position="25"/>
        <end position="48"/>
    </location>
</feature>
<keyword evidence="4 7" id="KW-0812">Transmembrane</keyword>
<evidence type="ECO:0000313" key="9">
    <source>
        <dbReference type="Proteomes" id="UP000271925"/>
    </source>
</evidence>
<dbReference type="PANTHER" id="PTHR30589:SF0">
    <property type="entry name" value="PHOSPHATIDYLGLYCEROL--PROLIPOPROTEIN DIACYLGLYCERYL TRANSFERASE"/>
    <property type="match status" value="1"/>
</dbReference>
<comment type="subcellular location">
    <subcellularLocation>
        <location evidence="7">Cell membrane</location>
        <topology evidence="7">Multi-pass membrane protein</topology>
    </subcellularLocation>
</comment>
<dbReference type="InterPro" id="IPR001640">
    <property type="entry name" value="Lgt"/>
</dbReference>
<feature type="transmembrane region" description="Helical" evidence="7">
    <location>
        <begin position="253"/>
        <end position="270"/>
    </location>
</feature>
<comment type="similarity">
    <text evidence="1 7">Belongs to the Lgt family.</text>
</comment>
<dbReference type="GO" id="GO:0008961">
    <property type="term" value="F:phosphatidylglycerol-prolipoprotein diacylglyceryl transferase activity"/>
    <property type="evidence" value="ECO:0007669"/>
    <property type="project" value="UniProtKB-UniRule"/>
</dbReference>
<dbReference type="UniPathway" id="UPA00664"/>
<evidence type="ECO:0000256" key="1">
    <source>
        <dbReference type="ARBA" id="ARBA00007150"/>
    </source>
</evidence>
<feature type="binding site" evidence="7">
    <location>
        <position position="148"/>
    </location>
    <ligand>
        <name>a 1,2-diacyl-sn-glycero-3-phospho-(1'-sn-glycerol)</name>
        <dbReference type="ChEBI" id="CHEBI:64716"/>
    </ligand>
</feature>
<keyword evidence="3 7" id="KW-0808">Transferase</keyword>
<feature type="transmembrane region" description="Helical" evidence="7">
    <location>
        <begin position="132"/>
        <end position="150"/>
    </location>
</feature>
<dbReference type="HAMAP" id="MF_01147">
    <property type="entry name" value="Lgt"/>
    <property type="match status" value="1"/>
</dbReference>
<evidence type="ECO:0000313" key="8">
    <source>
        <dbReference type="EMBL" id="RRA99854.1"/>
    </source>
</evidence>
<comment type="function">
    <text evidence="7">Catalyzes the transfer of the diacylglyceryl group from phosphatidylglycerol to the sulfhydryl group of the N-terminal cysteine of a prolipoprotein, the first step in the formation of mature lipoproteins.</text>
</comment>
<keyword evidence="5 7" id="KW-1133">Transmembrane helix</keyword>
<evidence type="ECO:0000256" key="7">
    <source>
        <dbReference type="HAMAP-Rule" id="MF_01147"/>
    </source>
</evidence>
<keyword evidence="2 7" id="KW-1003">Cell membrane</keyword>
<feature type="transmembrane region" description="Helical" evidence="7">
    <location>
        <begin position="99"/>
        <end position="120"/>
    </location>
</feature>
<dbReference type="Pfam" id="PF01790">
    <property type="entry name" value="LGT"/>
    <property type="match status" value="1"/>
</dbReference>
<evidence type="ECO:0000256" key="6">
    <source>
        <dbReference type="ARBA" id="ARBA00023136"/>
    </source>
</evidence>
<feature type="transmembrane region" description="Helical" evidence="7">
    <location>
        <begin position="60"/>
        <end position="79"/>
    </location>
</feature>
<dbReference type="GO" id="GO:0042158">
    <property type="term" value="P:lipoprotein biosynthetic process"/>
    <property type="evidence" value="ECO:0007669"/>
    <property type="project" value="UniProtKB-UniRule"/>
</dbReference>
<evidence type="ECO:0000256" key="5">
    <source>
        <dbReference type="ARBA" id="ARBA00022989"/>
    </source>
</evidence>
<dbReference type="AlphaFoldDB" id="A0A3P1BFN6"/>
<feature type="transmembrane region" description="Helical" evidence="7">
    <location>
        <begin position="188"/>
        <end position="206"/>
    </location>
</feature>
<evidence type="ECO:0000256" key="4">
    <source>
        <dbReference type="ARBA" id="ARBA00022692"/>
    </source>
</evidence>
<evidence type="ECO:0000256" key="3">
    <source>
        <dbReference type="ARBA" id="ARBA00022679"/>
    </source>
</evidence>
<accession>A0A3P1BFN6</accession>
<keyword evidence="8" id="KW-0449">Lipoprotein</keyword>
<organism evidence="8 9">
    <name type="scientific">Larkinella rosea</name>
    <dbReference type="NCBI Taxonomy" id="2025312"/>
    <lineage>
        <taxon>Bacteria</taxon>
        <taxon>Pseudomonadati</taxon>
        <taxon>Bacteroidota</taxon>
        <taxon>Cytophagia</taxon>
        <taxon>Cytophagales</taxon>
        <taxon>Spirosomataceae</taxon>
        <taxon>Larkinella</taxon>
    </lineage>
</organism>
<name>A0A3P1BFN6_9BACT</name>
<feature type="transmembrane region" description="Helical" evidence="7">
    <location>
        <begin position="213"/>
        <end position="233"/>
    </location>
</feature>
<gene>
    <name evidence="7 8" type="primary">lgt</name>
    <name evidence="8" type="ORF">EHT25_24795</name>
</gene>
<dbReference type="OrthoDB" id="871140at2"/>
<reference evidence="8 9" key="1">
    <citation type="submission" date="2018-11" db="EMBL/GenBank/DDBJ databases">
        <authorList>
            <person name="Zhou Z."/>
            <person name="Wang G."/>
        </authorList>
    </citation>
    <scope>NUCLEOTIDE SEQUENCE [LARGE SCALE GENOMIC DNA]</scope>
    <source>
        <strain evidence="8 9">KCTC52004</strain>
    </source>
</reference>
<dbReference type="EC" id="2.5.1.145" evidence="7"/>
<comment type="catalytic activity">
    <reaction evidence="7">
        <text>L-cysteinyl-[prolipoprotein] + a 1,2-diacyl-sn-glycero-3-phospho-(1'-sn-glycerol) = an S-1,2-diacyl-sn-glyceryl-L-cysteinyl-[prolipoprotein] + sn-glycerol 1-phosphate + H(+)</text>
        <dbReference type="Rhea" id="RHEA:56712"/>
        <dbReference type="Rhea" id="RHEA-COMP:14679"/>
        <dbReference type="Rhea" id="RHEA-COMP:14680"/>
        <dbReference type="ChEBI" id="CHEBI:15378"/>
        <dbReference type="ChEBI" id="CHEBI:29950"/>
        <dbReference type="ChEBI" id="CHEBI:57685"/>
        <dbReference type="ChEBI" id="CHEBI:64716"/>
        <dbReference type="ChEBI" id="CHEBI:140658"/>
        <dbReference type="EC" id="2.5.1.145"/>
    </reaction>
</comment>
<keyword evidence="6 7" id="KW-0472">Membrane</keyword>